<dbReference type="InterPro" id="IPR001900">
    <property type="entry name" value="RNase_II/R"/>
</dbReference>
<dbReference type="InterPro" id="IPR050180">
    <property type="entry name" value="RNR_Ribonuclease"/>
</dbReference>
<sequence length="705" mass="80341">MKPKKLGKLKVTKYFGVFMRNTLQRCFSDKTTQKTQSPSAVNDEIKVLNKNIGYLKFGEISKSFYVVDENNRNVGQITSVSDVGRAFVGDKVVYEIYPGINQRGFSCVRIVSVIKRNQNLIFIGKLTSKIVGKSRVLEVQKMIPTKVLVSLSDPLLDCQGDNVWYAGRFLEWPENCEYPAVRLIHRSIISNYVNVEDENRLLALQKGLIDFIKYAESDLKIKEFSNLEKNSDRLDLTGECVFSIDPENSADADDAISCKILMDGKIQVGVHIADVTHFVPVGSEVDLRARQLCNTLYLPHRVYHMLPLSLSADLCSLNPGVNRYTISVLMTFDKDLKLVDTWMGRTIINSCAKLSYEQAQSIIASSECSSDIDLSIHNGFNKLDVEKSIRELFKISNRIEDLKPSRYKLNDLKKVEVKFELDSDNHPVKFYMKDYLESNLLVENLMVMSNVIVGEKIFKEYPCGSIFRVQQPVNGPNLELRVKTLQQYGFEIGSTLASNLSQYSIEIEKTYGQEISSVVQHFLSLSNNKAYYQLATSEHDINAQDRASFFHHDSMGINIYTHFTSPIRRYADILVHRLLINALEGKKDSIESLEMLKTLIQCNERSTQTKKMEEQSCLFHLWLFLKKNGPMKFRASFIPADAISTPRGLHNIILLPYFFKISYTGSMSIINEKRCFTVFDIIVGASDTKSPFCVESKLFTFEIVK</sequence>
<dbReference type="Pfam" id="PF00773">
    <property type="entry name" value="RNB"/>
    <property type="match status" value="1"/>
</dbReference>
<keyword evidence="2" id="KW-0540">Nuclease</keyword>
<dbReference type="GO" id="GO:0003723">
    <property type="term" value="F:RNA binding"/>
    <property type="evidence" value="ECO:0007669"/>
    <property type="project" value="InterPro"/>
</dbReference>
<dbReference type="OrthoDB" id="372421at2759"/>
<dbReference type="GO" id="GO:0006402">
    <property type="term" value="P:mRNA catabolic process"/>
    <property type="evidence" value="ECO:0007669"/>
    <property type="project" value="TreeGrafter"/>
</dbReference>
<accession>A0A0C2JB55</accession>
<feature type="domain" description="RNB" evidence="1">
    <location>
        <begin position="233"/>
        <end position="585"/>
    </location>
</feature>
<evidence type="ECO:0000313" key="3">
    <source>
        <dbReference type="Proteomes" id="UP000031668"/>
    </source>
</evidence>
<dbReference type="EMBL" id="JWZT01003532">
    <property type="protein sequence ID" value="KII66423.1"/>
    <property type="molecule type" value="Genomic_DNA"/>
</dbReference>
<dbReference type="Proteomes" id="UP000031668">
    <property type="component" value="Unassembled WGS sequence"/>
</dbReference>
<dbReference type="OMA" id="PENCEYP"/>
<dbReference type="SUPFAM" id="SSF50249">
    <property type="entry name" value="Nucleic acid-binding proteins"/>
    <property type="match status" value="1"/>
</dbReference>
<keyword evidence="3" id="KW-1185">Reference proteome</keyword>
<dbReference type="PANTHER" id="PTHR23355:SF9">
    <property type="entry name" value="DIS3-LIKE EXONUCLEASE 2"/>
    <property type="match status" value="1"/>
</dbReference>
<keyword evidence="2" id="KW-0378">Hydrolase</keyword>
<reference evidence="2 3" key="1">
    <citation type="journal article" date="2014" name="Genome Biol. Evol.">
        <title>The genome of the myxosporean Thelohanellus kitauei shows adaptations to nutrient acquisition within its fish host.</title>
        <authorList>
            <person name="Yang Y."/>
            <person name="Xiong J."/>
            <person name="Zhou Z."/>
            <person name="Huo F."/>
            <person name="Miao W."/>
            <person name="Ran C."/>
            <person name="Liu Y."/>
            <person name="Zhang J."/>
            <person name="Feng J."/>
            <person name="Wang M."/>
            <person name="Wang M."/>
            <person name="Wang L."/>
            <person name="Yao B."/>
        </authorList>
    </citation>
    <scope>NUCLEOTIDE SEQUENCE [LARGE SCALE GENOMIC DNA]</scope>
    <source>
        <strain evidence="2">Wuqing</strain>
    </source>
</reference>
<evidence type="ECO:0000259" key="1">
    <source>
        <dbReference type="SMART" id="SM00955"/>
    </source>
</evidence>
<proteinExistence type="predicted"/>
<dbReference type="GO" id="GO:0000932">
    <property type="term" value="C:P-body"/>
    <property type="evidence" value="ECO:0007669"/>
    <property type="project" value="TreeGrafter"/>
</dbReference>
<organism evidence="2 3">
    <name type="scientific">Thelohanellus kitauei</name>
    <name type="common">Myxosporean</name>
    <dbReference type="NCBI Taxonomy" id="669202"/>
    <lineage>
        <taxon>Eukaryota</taxon>
        <taxon>Metazoa</taxon>
        <taxon>Cnidaria</taxon>
        <taxon>Myxozoa</taxon>
        <taxon>Myxosporea</taxon>
        <taxon>Bivalvulida</taxon>
        <taxon>Platysporina</taxon>
        <taxon>Myxobolidae</taxon>
        <taxon>Thelohanellus</taxon>
    </lineage>
</organism>
<dbReference type="InterPro" id="IPR012340">
    <property type="entry name" value="NA-bd_OB-fold"/>
</dbReference>
<gene>
    <name evidence="2" type="ORF">RF11_02067</name>
</gene>
<comment type="caution">
    <text evidence="2">The sequence shown here is derived from an EMBL/GenBank/DDBJ whole genome shotgun (WGS) entry which is preliminary data.</text>
</comment>
<name>A0A0C2JB55_THEKT</name>
<dbReference type="GO" id="GO:0000175">
    <property type="term" value="F:3'-5'-RNA exonuclease activity"/>
    <property type="evidence" value="ECO:0007669"/>
    <property type="project" value="TreeGrafter"/>
</dbReference>
<keyword evidence="2" id="KW-0269">Exonuclease</keyword>
<protein>
    <submittedName>
        <fullName evidence="2">DIS3-like exonuclease 2</fullName>
    </submittedName>
</protein>
<dbReference type="AlphaFoldDB" id="A0A0C2JB55"/>
<dbReference type="PANTHER" id="PTHR23355">
    <property type="entry name" value="RIBONUCLEASE"/>
    <property type="match status" value="1"/>
</dbReference>
<evidence type="ECO:0000313" key="2">
    <source>
        <dbReference type="EMBL" id="KII66423.1"/>
    </source>
</evidence>
<dbReference type="SMART" id="SM00955">
    <property type="entry name" value="RNB"/>
    <property type="match status" value="1"/>
</dbReference>